<proteinExistence type="predicted"/>
<keyword evidence="2" id="KW-1185">Reference proteome</keyword>
<evidence type="ECO:0000313" key="1">
    <source>
        <dbReference type="EMBL" id="SIS97683.1"/>
    </source>
</evidence>
<evidence type="ECO:0008006" key="3">
    <source>
        <dbReference type="Google" id="ProtNLM"/>
    </source>
</evidence>
<organism evidence="1 2">
    <name type="scientific">Chryseobacterium ureilyticum</name>
    <dbReference type="NCBI Taxonomy" id="373668"/>
    <lineage>
        <taxon>Bacteria</taxon>
        <taxon>Pseudomonadati</taxon>
        <taxon>Bacteroidota</taxon>
        <taxon>Flavobacteriia</taxon>
        <taxon>Flavobacteriales</taxon>
        <taxon>Weeksellaceae</taxon>
        <taxon>Chryseobacterium group</taxon>
        <taxon>Chryseobacterium</taxon>
    </lineage>
</organism>
<dbReference type="AlphaFoldDB" id="A0A1N7NGZ3"/>
<gene>
    <name evidence="1" type="ORF">SAMN05421786_103543</name>
</gene>
<evidence type="ECO:0000313" key="2">
    <source>
        <dbReference type="Proteomes" id="UP000186744"/>
    </source>
</evidence>
<sequence>MTIIKTTMKNVKALNRKELKSINGGEYTNCEVPLEYGVCKPGYTFCSNPYCCVQPRRPYMCIDY</sequence>
<protein>
    <recommendedName>
        <fullName evidence="3">Bacteriocin-type signal sequence-containing protein</fullName>
    </recommendedName>
</protein>
<reference evidence="2" key="1">
    <citation type="submission" date="2017-01" db="EMBL/GenBank/DDBJ databases">
        <authorList>
            <person name="Varghese N."/>
            <person name="Submissions S."/>
        </authorList>
    </citation>
    <scope>NUCLEOTIDE SEQUENCE [LARGE SCALE GENOMIC DNA]</scope>
    <source>
        <strain evidence="2">DSM 18017</strain>
    </source>
</reference>
<accession>A0A1N7NGZ3</accession>
<name>A0A1N7NGZ3_9FLAO</name>
<dbReference type="EMBL" id="FTOL01000003">
    <property type="protein sequence ID" value="SIS97683.1"/>
    <property type="molecule type" value="Genomic_DNA"/>
</dbReference>
<dbReference type="Proteomes" id="UP000186744">
    <property type="component" value="Unassembled WGS sequence"/>
</dbReference>
<dbReference type="OrthoDB" id="1264845at2"/>